<proteinExistence type="predicted"/>
<keyword evidence="4" id="KW-1185">Reference proteome</keyword>
<feature type="compositionally biased region" description="Basic and acidic residues" evidence="1">
    <location>
        <begin position="32"/>
        <end position="45"/>
    </location>
</feature>
<sequence length="313" mass="34816">MEAEKEGGGKGMELGLEELGGWGEGEEECERDGEIVKGEQQRIFRADSPLEGLELEMEKDSTVHLTSEPISESPEFESDPADTGEHTQHRPPRKNIPLPKNMSQCHGRIASTLLPRLTQLTLQLPTSDLRLRASSTLSRIESLTQTPYSGSCPIVLTHGDLIPSNLLLSPQTWDIVGVVDWAEAEYLPFGICLYGLEFVLGSISTSDPSPHFLPTSASDHDPRPWTPTFVYHPRAPELRRVFLQSLGELVPHLGREEVREEVGIWRDVGVLLWFGFAWDEGRIDRVVEVGRDGVEVECLGAFLGVDWVADEEV</sequence>
<dbReference type="OrthoDB" id="5598852at2759"/>
<evidence type="ECO:0000256" key="1">
    <source>
        <dbReference type="SAM" id="MobiDB-lite"/>
    </source>
</evidence>
<dbReference type="InterPro" id="IPR011009">
    <property type="entry name" value="Kinase-like_dom_sf"/>
</dbReference>
<accession>A0A1Y1YUE5</accession>
<feature type="domain" description="Aminoglycoside phosphotransferase" evidence="2">
    <location>
        <begin position="106"/>
        <end position="186"/>
    </location>
</feature>
<evidence type="ECO:0000313" key="3">
    <source>
        <dbReference type="EMBL" id="ORY01658.1"/>
    </source>
</evidence>
<organism evidence="3 4">
    <name type="scientific">Clohesyomyces aquaticus</name>
    <dbReference type="NCBI Taxonomy" id="1231657"/>
    <lineage>
        <taxon>Eukaryota</taxon>
        <taxon>Fungi</taxon>
        <taxon>Dikarya</taxon>
        <taxon>Ascomycota</taxon>
        <taxon>Pezizomycotina</taxon>
        <taxon>Dothideomycetes</taxon>
        <taxon>Pleosporomycetidae</taxon>
        <taxon>Pleosporales</taxon>
        <taxon>Lindgomycetaceae</taxon>
        <taxon>Clohesyomyces</taxon>
    </lineage>
</organism>
<protein>
    <recommendedName>
        <fullName evidence="2">Aminoglycoside phosphotransferase domain-containing protein</fullName>
    </recommendedName>
</protein>
<reference evidence="3 4" key="1">
    <citation type="submission" date="2016-07" db="EMBL/GenBank/DDBJ databases">
        <title>Pervasive Adenine N6-methylation of Active Genes in Fungi.</title>
        <authorList>
            <consortium name="DOE Joint Genome Institute"/>
            <person name="Mondo S.J."/>
            <person name="Dannebaum R.O."/>
            <person name="Kuo R.C."/>
            <person name="Labutti K."/>
            <person name="Haridas S."/>
            <person name="Kuo A."/>
            <person name="Salamov A."/>
            <person name="Ahrendt S.R."/>
            <person name="Lipzen A."/>
            <person name="Sullivan W."/>
            <person name="Andreopoulos W.B."/>
            <person name="Clum A."/>
            <person name="Lindquist E."/>
            <person name="Daum C."/>
            <person name="Ramamoorthy G.K."/>
            <person name="Gryganskyi A."/>
            <person name="Culley D."/>
            <person name="Magnuson J.K."/>
            <person name="James T.Y."/>
            <person name="O'Malley M.A."/>
            <person name="Stajich J.E."/>
            <person name="Spatafora J.W."/>
            <person name="Visel A."/>
            <person name="Grigoriev I.V."/>
        </authorList>
    </citation>
    <scope>NUCLEOTIDE SEQUENCE [LARGE SCALE GENOMIC DNA]</scope>
    <source>
        <strain evidence="3 4">CBS 115471</strain>
    </source>
</reference>
<dbReference type="SUPFAM" id="SSF56112">
    <property type="entry name" value="Protein kinase-like (PK-like)"/>
    <property type="match status" value="1"/>
</dbReference>
<evidence type="ECO:0000313" key="4">
    <source>
        <dbReference type="Proteomes" id="UP000193144"/>
    </source>
</evidence>
<dbReference type="Gene3D" id="3.90.1200.10">
    <property type="match status" value="1"/>
</dbReference>
<dbReference type="Pfam" id="PF01636">
    <property type="entry name" value="APH"/>
    <property type="match status" value="1"/>
</dbReference>
<gene>
    <name evidence="3" type="ORF">BCR34DRAFT_574688</name>
</gene>
<dbReference type="InterPro" id="IPR002575">
    <property type="entry name" value="Aminoglycoside_PTrfase"/>
</dbReference>
<name>A0A1Y1YUE5_9PLEO</name>
<dbReference type="AlphaFoldDB" id="A0A1Y1YUE5"/>
<dbReference type="EMBL" id="MCFA01000167">
    <property type="protein sequence ID" value="ORY01658.1"/>
    <property type="molecule type" value="Genomic_DNA"/>
</dbReference>
<feature type="region of interest" description="Disordered" evidence="1">
    <location>
        <begin position="1"/>
        <end position="101"/>
    </location>
</feature>
<comment type="caution">
    <text evidence="3">The sequence shown here is derived from an EMBL/GenBank/DDBJ whole genome shotgun (WGS) entry which is preliminary data.</text>
</comment>
<evidence type="ECO:0000259" key="2">
    <source>
        <dbReference type="Pfam" id="PF01636"/>
    </source>
</evidence>
<dbReference type="Proteomes" id="UP000193144">
    <property type="component" value="Unassembled WGS sequence"/>
</dbReference>
<dbReference type="STRING" id="1231657.A0A1Y1YUE5"/>